<dbReference type="PROSITE" id="PS00028">
    <property type="entry name" value="ZINC_FINGER_C2H2_1"/>
    <property type="match status" value="2"/>
</dbReference>
<dbReference type="GO" id="GO:0003677">
    <property type="term" value="F:DNA binding"/>
    <property type="evidence" value="ECO:0007669"/>
    <property type="project" value="InterPro"/>
</dbReference>
<dbReference type="CDD" id="cd20908">
    <property type="entry name" value="SUF4-like"/>
    <property type="match status" value="1"/>
</dbReference>
<dbReference type="Gene3D" id="3.30.160.60">
    <property type="entry name" value="Classic Zinc Finger"/>
    <property type="match status" value="1"/>
</dbReference>
<dbReference type="GO" id="GO:0008270">
    <property type="term" value="F:zinc ion binding"/>
    <property type="evidence" value="ECO:0007669"/>
    <property type="project" value="UniProtKB-KW"/>
</dbReference>
<dbReference type="Pfam" id="PF13894">
    <property type="entry name" value="zf-C2H2_4"/>
    <property type="match status" value="1"/>
</dbReference>
<feature type="region of interest" description="Disordered" evidence="7">
    <location>
        <begin position="1"/>
        <end position="20"/>
    </location>
</feature>
<comment type="caution">
    <text evidence="9">The sequence shown here is derived from an EMBL/GenBank/DDBJ whole genome shotgun (WGS) entry which is preliminary data.</text>
</comment>
<keyword evidence="5" id="KW-0539">Nucleus</keyword>
<feature type="compositionally biased region" description="Low complexity" evidence="7">
    <location>
        <begin position="231"/>
        <end position="244"/>
    </location>
</feature>
<feature type="domain" description="BED-type" evidence="8">
    <location>
        <begin position="24"/>
        <end position="83"/>
    </location>
</feature>
<dbReference type="VEuPathDB" id="AmoebaDB:NF0012230"/>
<keyword evidence="3 6" id="KW-0863">Zinc-finger</keyword>
<dbReference type="GO" id="GO:0006355">
    <property type="term" value="P:regulation of DNA-templated transcription"/>
    <property type="evidence" value="ECO:0007669"/>
    <property type="project" value="TreeGrafter"/>
</dbReference>
<dbReference type="GeneID" id="68108355"/>
<feature type="compositionally biased region" description="Polar residues" evidence="7">
    <location>
        <begin position="245"/>
        <end position="258"/>
    </location>
</feature>
<keyword evidence="10" id="KW-1185">Reference proteome</keyword>
<keyword evidence="2" id="KW-0479">Metal-binding</keyword>
<dbReference type="VEuPathDB" id="AmoebaDB:NfTy_049140"/>
<dbReference type="PROSITE" id="PS50808">
    <property type="entry name" value="ZF_BED"/>
    <property type="match status" value="1"/>
</dbReference>
<evidence type="ECO:0000256" key="6">
    <source>
        <dbReference type="PROSITE-ProRule" id="PRU00027"/>
    </source>
</evidence>
<dbReference type="PANTHER" id="PTHR23215">
    <property type="entry name" value="ZINC FINGER PROTEIN 207"/>
    <property type="match status" value="1"/>
</dbReference>
<keyword evidence="4" id="KW-0862">Zinc</keyword>
<protein>
    <recommendedName>
        <fullName evidence="8">BED-type domain-containing protein</fullName>
    </recommendedName>
</protein>
<feature type="compositionally biased region" description="Basic and acidic residues" evidence="7">
    <location>
        <begin position="11"/>
        <end position="20"/>
    </location>
</feature>
<dbReference type="RefSeq" id="XP_044564697.1">
    <property type="nucleotide sequence ID" value="XM_044701770.1"/>
</dbReference>
<evidence type="ECO:0000313" key="10">
    <source>
        <dbReference type="Proteomes" id="UP000444721"/>
    </source>
</evidence>
<reference evidence="9 10" key="1">
    <citation type="journal article" date="2019" name="Sci. Rep.">
        <title>Nanopore sequencing improves the draft genome of the human pathogenic amoeba Naegleria fowleri.</title>
        <authorList>
            <person name="Liechti N."/>
            <person name="Schurch N."/>
            <person name="Bruggmann R."/>
            <person name="Wittwer M."/>
        </authorList>
    </citation>
    <scope>NUCLEOTIDE SEQUENCE [LARGE SCALE GENOMIC DNA]</scope>
    <source>
        <strain evidence="9 10">ATCC 30894</strain>
    </source>
</reference>
<gene>
    <name evidence="9" type="ORF">FDP41_001137</name>
</gene>
<sequence>MGKRRRKNNKKGGEDESLEQKLEERLSKTWCYYCDREFDDEAILIQHQKTKHFKCPYCPKKLVSVKGMKTHVLQVHKENINFIPNAKPDRNTFDFEIQGTQGIPEYILLERQKKLELEIFGKSDIQTQGDNLPGSLFASSSESNVTNTSSLSNSINHQHDDHTDAVEGDEESTSENATTDVSIEPQTKKVKSTQEGVTPQPISFSLQKKSKISAPPTIYRAAPVLNTSSFNTQDNQTNTATNLNESADVSTPQNNAESLNDIPIDGEDDTTSHTSHLIYKDALSMEEKRALDLK</sequence>
<evidence type="ECO:0000313" key="9">
    <source>
        <dbReference type="EMBL" id="KAF0979984.1"/>
    </source>
</evidence>
<dbReference type="Proteomes" id="UP000444721">
    <property type="component" value="Unassembled WGS sequence"/>
</dbReference>
<evidence type="ECO:0000256" key="1">
    <source>
        <dbReference type="ARBA" id="ARBA00004123"/>
    </source>
</evidence>
<comment type="subcellular location">
    <subcellularLocation>
        <location evidence="1">Nucleus</location>
    </subcellularLocation>
</comment>
<dbReference type="InterPro" id="IPR003656">
    <property type="entry name" value="Znf_BED"/>
</dbReference>
<evidence type="ECO:0000256" key="4">
    <source>
        <dbReference type="ARBA" id="ARBA00022833"/>
    </source>
</evidence>
<dbReference type="GO" id="GO:0005634">
    <property type="term" value="C:nucleus"/>
    <property type="evidence" value="ECO:0007669"/>
    <property type="project" value="UniProtKB-SubCell"/>
</dbReference>
<evidence type="ECO:0000256" key="5">
    <source>
        <dbReference type="ARBA" id="ARBA00023242"/>
    </source>
</evidence>
<feature type="compositionally biased region" description="Basic residues" evidence="7">
    <location>
        <begin position="1"/>
        <end position="10"/>
    </location>
</feature>
<evidence type="ECO:0000259" key="8">
    <source>
        <dbReference type="PROSITE" id="PS50808"/>
    </source>
</evidence>
<evidence type="ECO:0000256" key="2">
    <source>
        <dbReference type="ARBA" id="ARBA00022723"/>
    </source>
</evidence>
<dbReference type="SMART" id="SM00355">
    <property type="entry name" value="ZnF_C2H2"/>
    <property type="match status" value="2"/>
</dbReference>
<evidence type="ECO:0000256" key="7">
    <source>
        <dbReference type="SAM" id="MobiDB-lite"/>
    </source>
</evidence>
<evidence type="ECO:0000256" key="3">
    <source>
        <dbReference type="ARBA" id="ARBA00022771"/>
    </source>
</evidence>
<accession>A0A6A5C084</accession>
<organism evidence="9 10">
    <name type="scientific">Naegleria fowleri</name>
    <name type="common">Brain eating amoeba</name>
    <dbReference type="NCBI Taxonomy" id="5763"/>
    <lineage>
        <taxon>Eukaryota</taxon>
        <taxon>Discoba</taxon>
        <taxon>Heterolobosea</taxon>
        <taxon>Tetramitia</taxon>
        <taxon>Eutetramitia</taxon>
        <taxon>Vahlkampfiidae</taxon>
        <taxon>Naegleria</taxon>
    </lineage>
</organism>
<dbReference type="EMBL" id="VFQX01000022">
    <property type="protein sequence ID" value="KAF0979984.1"/>
    <property type="molecule type" value="Genomic_DNA"/>
</dbReference>
<proteinExistence type="predicted"/>
<feature type="compositionally biased region" description="Polar residues" evidence="7">
    <location>
        <begin position="193"/>
        <end position="202"/>
    </location>
</feature>
<dbReference type="InterPro" id="IPR013087">
    <property type="entry name" value="Znf_C2H2_type"/>
</dbReference>
<feature type="compositionally biased region" description="Low complexity" evidence="7">
    <location>
        <begin position="139"/>
        <end position="156"/>
    </location>
</feature>
<feature type="region of interest" description="Disordered" evidence="7">
    <location>
        <begin position="131"/>
        <end position="202"/>
    </location>
</feature>
<dbReference type="PANTHER" id="PTHR23215:SF0">
    <property type="entry name" value="BUB3-INTERACTING AND GLEBS MOTIF-CONTAINING PROTEIN ZNF207"/>
    <property type="match status" value="1"/>
</dbReference>
<dbReference type="OrthoDB" id="1306014at2759"/>
<feature type="region of interest" description="Disordered" evidence="7">
    <location>
        <begin position="228"/>
        <end position="273"/>
    </location>
</feature>
<dbReference type="VEuPathDB" id="AmoebaDB:FDP41_001137"/>
<name>A0A6A5C084_NAEFO</name>
<feature type="compositionally biased region" description="Polar residues" evidence="7">
    <location>
        <begin position="174"/>
        <end position="185"/>
    </location>
</feature>
<dbReference type="AlphaFoldDB" id="A0A6A5C084"/>